<protein>
    <submittedName>
        <fullName evidence="6">Response regulator transcription factor</fullName>
    </submittedName>
</protein>
<feature type="domain" description="Response regulatory" evidence="4">
    <location>
        <begin position="2"/>
        <end position="118"/>
    </location>
</feature>
<evidence type="ECO:0000256" key="2">
    <source>
        <dbReference type="PROSITE-ProRule" id="PRU00169"/>
    </source>
</evidence>
<dbReference type="PANTHER" id="PTHR48111:SF37">
    <property type="entry name" value="RESPONSE REGULATOR PROTEIN CARR"/>
    <property type="match status" value="1"/>
</dbReference>
<dbReference type="OrthoDB" id="8999844at2"/>
<dbReference type="KEGG" id="pspw:BJG93_05350"/>
<reference evidence="6" key="1">
    <citation type="submission" date="2016-09" db="EMBL/GenBank/DDBJ databases">
        <title>The Complete Genome of Burkholderia sprentiae wsm5005.</title>
        <authorList>
            <person name="De Meyer S."/>
            <person name="Wang P."/>
            <person name="Terpolilli J."/>
        </authorList>
    </citation>
    <scope>NUCLEOTIDE SEQUENCE [LARGE SCALE GENOMIC DNA]</scope>
    <source>
        <strain evidence="6">WSM5005</strain>
    </source>
</reference>
<dbReference type="EMBL" id="CP017561">
    <property type="protein sequence ID" value="APA84863.1"/>
    <property type="molecule type" value="Genomic_DNA"/>
</dbReference>
<dbReference type="PROSITE" id="PS50110">
    <property type="entry name" value="RESPONSE_REGULATORY"/>
    <property type="match status" value="1"/>
</dbReference>
<dbReference type="Gene3D" id="3.40.50.2300">
    <property type="match status" value="1"/>
</dbReference>
<dbReference type="GO" id="GO:0005829">
    <property type="term" value="C:cytosol"/>
    <property type="evidence" value="ECO:0007669"/>
    <property type="project" value="TreeGrafter"/>
</dbReference>
<comment type="caution">
    <text evidence="2">Lacks conserved residue(s) required for the propagation of feature annotation.</text>
</comment>
<dbReference type="PANTHER" id="PTHR48111">
    <property type="entry name" value="REGULATOR OF RPOS"/>
    <property type="match status" value="1"/>
</dbReference>
<dbReference type="STRING" id="754502.BJG93_05350"/>
<dbReference type="InterPro" id="IPR001867">
    <property type="entry name" value="OmpR/PhoB-type_DNA-bd"/>
</dbReference>
<keyword evidence="1 3" id="KW-0238">DNA-binding</keyword>
<dbReference type="Gene3D" id="1.10.10.10">
    <property type="entry name" value="Winged helix-like DNA-binding domain superfamily/Winged helix DNA-binding domain"/>
    <property type="match status" value="1"/>
</dbReference>
<keyword evidence="7" id="KW-1185">Reference proteome</keyword>
<evidence type="ECO:0000256" key="1">
    <source>
        <dbReference type="ARBA" id="ARBA00023125"/>
    </source>
</evidence>
<dbReference type="AlphaFoldDB" id="A0A1I9YEY0"/>
<dbReference type="Pfam" id="PF00486">
    <property type="entry name" value="Trans_reg_C"/>
    <property type="match status" value="1"/>
</dbReference>
<name>A0A1I9YEY0_9BURK</name>
<evidence type="ECO:0000313" key="7">
    <source>
        <dbReference type="Proteomes" id="UP000179860"/>
    </source>
</evidence>
<dbReference type="InterPro" id="IPR001789">
    <property type="entry name" value="Sig_transdc_resp-reg_receiver"/>
</dbReference>
<evidence type="ECO:0000313" key="6">
    <source>
        <dbReference type="EMBL" id="APA84863.1"/>
    </source>
</evidence>
<dbReference type="InterPro" id="IPR039420">
    <property type="entry name" value="WalR-like"/>
</dbReference>
<feature type="DNA-binding region" description="OmpR/PhoB-type" evidence="3">
    <location>
        <begin position="126"/>
        <end position="225"/>
    </location>
</feature>
<evidence type="ECO:0000259" key="4">
    <source>
        <dbReference type="PROSITE" id="PS50110"/>
    </source>
</evidence>
<dbReference type="CDD" id="cd00383">
    <property type="entry name" value="trans_reg_C"/>
    <property type="match status" value="1"/>
</dbReference>
<sequence length="228" mass="25442">MRVLLVIGTQPEAAWLHKALIESAHSLEQVDDLKDAIFLAGQERFDAVIVMSADVPPYACLLAALPKLASESRGAPIIVTLGAAHAKERTQVLRAGADACFCHPLSFIELHERMHALRRISPDAVQREGQVPVSPTFDTATRELVLRGQRLSLTRRESMLLECLLRQPNLPVSRFDLIRYAWPDHDDVAASSVNLVISRLRRKLAPHHPDVHIDTLKRYGYQLTLTNG</sequence>
<dbReference type="SUPFAM" id="SSF46894">
    <property type="entry name" value="C-terminal effector domain of the bipartite response regulators"/>
    <property type="match status" value="1"/>
</dbReference>
<dbReference type="GO" id="GO:0032993">
    <property type="term" value="C:protein-DNA complex"/>
    <property type="evidence" value="ECO:0007669"/>
    <property type="project" value="TreeGrafter"/>
</dbReference>
<accession>A0A1I9YEY0</accession>
<evidence type="ECO:0000256" key="3">
    <source>
        <dbReference type="PROSITE-ProRule" id="PRU01091"/>
    </source>
</evidence>
<organism evidence="6 7">
    <name type="scientific">Paraburkholderia sprentiae WSM5005</name>
    <dbReference type="NCBI Taxonomy" id="754502"/>
    <lineage>
        <taxon>Bacteria</taxon>
        <taxon>Pseudomonadati</taxon>
        <taxon>Pseudomonadota</taxon>
        <taxon>Betaproteobacteria</taxon>
        <taxon>Burkholderiales</taxon>
        <taxon>Burkholderiaceae</taxon>
        <taxon>Paraburkholderia</taxon>
    </lineage>
</organism>
<dbReference type="GO" id="GO:0006355">
    <property type="term" value="P:regulation of DNA-templated transcription"/>
    <property type="evidence" value="ECO:0007669"/>
    <property type="project" value="InterPro"/>
</dbReference>
<dbReference type="InterPro" id="IPR016032">
    <property type="entry name" value="Sig_transdc_resp-reg_C-effctor"/>
</dbReference>
<feature type="domain" description="OmpR/PhoB-type" evidence="5">
    <location>
        <begin position="126"/>
        <end position="225"/>
    </location>
</feature>
<dbReference type="SUPFAM" id="SSF52172">
    <property type="entry name" value="CheY-like"/>
    <property type="match status" value="1"/>
</dbReference>
<dbReference type="RefSeq" id="WP_034479367.1">
    <property type="nucleotide sequence ID" value="NZ_CP017561.2"/>
</dbReference>
<dbReference type="Proteomes" id="UP000179860">
    <property type="component" value="Chromosome 1"/>
</dbReference>
<proteinExistence type="predicted"/>
<gene>
    <name evidence="6" type="ORF">BJG93_05350</name>
</gene>
<dbReference type="InterPro" id="IPR011006">
    <property type="entry name" value="CheY-like_superfamily"/>
</dbReference>
<dbReference type="GO" id="GO:0000976">
    <property type="term" value="F:transcription cis-regulatory region binding"/>
    <property type="evidence" value="ECO:0007669"/>
    <property type="project" value="TreeGrafter"/>
</dbReference>
<dbReference type="SMART" id="SM00862">
    <property type="entry name" value="Trans_reg_C"/>
    <property type="match status" value="1"/>
</dbReference>
<dbReference type="PROSITE" id="PS51755">
    <property type="entry name" value="OMPR_PHOB"/>
    <property type="match status" value="1"/>
</dbReference>
<dbReference type="GO" id="GO:0000156">
    <property type="term" value="F:phosphorelay response regulator activity"/>
    <property type="evidence" value="ECO:0007669"/>
    <property type="project" value="TreeGrafter"/>
</dbReference>
<evidence type="ECO:0000259" key="5">
    <source>
        <dbReference type="PROSITE" id="PS51755"/>
    </source>
</evidence>
<dbReference type="InterPro" id="IPR036388">
    <property type="entry name" value="WH-like_DNA-bd_sf"/>
</dbReference>
<reference evidence="6" key="2">
    <citation type="submission" date="2021-06" db="EMBL/GenBank/DDBJ databases">
        <authorList>
            <person name="Rogers T.H."/>
            <person name="Ramsay J.P."/>
            <person name="Wang P."/>
            <person name="Terpolilli J."/>
        </authorList>
    </citation>
    <scope>NUCLEOTIDE SEQUENCE [LARGE SCALE GENOMIC DNA]</scope>
    <source>
        <strain evidence="6">WSM5005</strain>
    </source>
</reference>